<gene>
    <name evidence="9" type="ORF">ABV408_02345</name>
</gene>
<protein>
    <submittedName>
        <fullName evidence="9">Type II secretion system F family protein</fullName>
    </submittedName>
</protein>
<dbReference type="GO" id="GO:0005886">
    <property type="term" value="C:plasma membrane"/>
    <property type="evidence" value="ECO:0007669"/>
    <property type="project" value="UniProtKB-SubCell"/>
</dbReference>
<dbReference type="InterPro" id="IPR018076">
    <property type="entry name" value="T2SS_GspF_dom"/>
</dbReference>
<evidence type="ECO:0000256" key="1">
    <source>
        <dbReference type="ARBA" id="ARBA00004651"/>
    </source>
</evidence>
<feature type="transmembrane region" description="Helical" evidence="7">
    <location>
        <begin position="330"/>
        <end position="352"/>
    </location>
</feature>
<name>A0AB74UFU3_9GAMM</name>
<comment type="subcellular location">
    <subcellularLocation>
        <location evidence="1">Cell membrane</location>
        <topology evidence="1">Multi-pass membrane protein</topology>
    </subcellularLocation>
</comment>
<feature type="domain" description="Type II secretion system protein GspF" evidence="8">
    <location>
        <begin position="29"/>
        <end position="152"/>
    </location>
</feature>
<reference evidence="9" key="1">
    <citation type="submission" date="2024-06" db="EMBL/GenBank/DDBJ databases">
        <title>Complete genome of Salinicola endophyticus HNIBRBA4755.</title>
        <authorList>
            <person name="Shin S.Y."/>
            <person name="Kang H."/>
            <person name="Song J."/>
        </authorList>
    </citation>
    <scope>NUCLEOTIDE SEQUENCE</scope>
    <source>
        <strain evidence="9">HNIBRBA4755</strain>
    </source>
</reference>
<proteinExistence type="inferred from homology"/>
<dbReference type="EMBL" id="CP159578">
    <property type="protein sequence ID" value="XCJ80028.1"/>
    <property type="molecule type" value="Genomic_DNA"/>
</dbReference>
<keyword evidence="3" id="KW-1003">Cell membrane</keyword>
<comment type="similarity">
    <text evidence="2">Belongs to the GSP F family.</text>
</comment>
<feature type="transmembrane region" description="Helical" evidence="7">
    <location>
        <begin position="226"/>
        <end position="249"/>
    </location>
</feature>
<feature type="transmembrane region" description="Helical" evidence="7">
    <location>
        <begin position="137"/>
        <end position="159"/>
    </location>
</feature>
<evidence type="ECO:0000256" key="5">
    <source>
        <dbReference type="ARBA" id="ARBA00022989"/>
    </source>
</evidence>
<feature type="transmembrane region" description="Helical" evidence="7">
    <location>
        <begin position="180"/>
        <end position="206"/>
    </location>
</feature>
<evidence type="ECO:0000256" key="6">
    <source>
        <dbReference type="ARBA" id="ARBA00023136"/>
    </source>
</evidence>
<dbReference type="Pfam" id="PF00482">
    <property type="entry name" value="T2SSF"/>
    <property type="match status" value="2"/>
</dbReference>
<dbReference type="RefSeq" id="WP_353980878.1">
    <property type="nucleotide sequence ID" value="NZ_CP159578.1"/>
</dbReference>
<keyword evidence="6 7" id="KW-0472">Membrane</keyword>
<dbReference type="AlphaFoldDB" id="A0AB74UFU3"/>
<evidence type="ECO:0000259" key="8">
    <source>
        <dbReference type="Pfam" id="PF00482"/>
    </source>
</evidence>
<dbReference type="PANTHER" id="PTHR30012:SF0">
    <property type="entry name" value="TYPE II SECRETION SYSTEM PROTEIN F-RELATED"/>
    <property type="match status" value="1"/>
</dbReference>
<sequence length="362" mass="40030">MIGLLFNDAHRIRLSFAKVWIDARKRSDFYASLRLLLKNGVSLRDALTAMLSVYSAEGRHPWRPMALMTEDLLSRVADEGLTLSRGVSSWAPPSEALALSAGEQGNDLSGALERCRELIRVQGTIKKTLLSAAVGPLLQLLGMGVAAYVFSTRLVPALLSRLDPSQLSLSNRLIRNGADVVANFWPLLLIGSVVSVLAILLSIPHWHGRSRLWVERIPPWSIYREVVGSSFLIDIAVLIGSGMQIRIALQRMSEFASPYLRERIDMTLDYVMTGSDLGKALHQSRLNFPSREGVEALRLLASLSGFEKTLGEFGRDWLERSVERVKRQAAIFNFGMLILNATMILGMAGAMASMQMSFMKTG</sequence>
<evidence type="ECO:0000256" key="7">
    <source>
        <dbReference type="SAM" id="Phobius"/>
    </source>
</evidence>
<feature type="domain" description="Type II secretion system protein GspF" evidence="8">
    <location>
        <begin position="231"/>
        <end position="351"/>
    </location>
</feature>
<evidence type="ECO:0000313" key="9">
    <source>
        <dbReference type="EMBL" id="XCJ80028.1"/>
    </source>
</evidence>
<keyword evidence="4 7" id="KW-0812">Transmembrane</keyword>
<dbReference type="InterPro" id="IPR042094">
    <property type="entry name" value="T2SS_GspF_sf"/>
</dbReference>
<dbReference type="PANTHER" id="PTHR30012">
    <property type="entry name" value="GENERAL SECRETION PATHWAY PROTEIN"/>
    <property type="match status" value="1"/>
</dbReference>
<evidence type="ECO:0000256" key="3">
    <source>
        <dbReference type="ARBA" id="ARBA00022475"/>
    </source>
</evidence>
<evidence type="ECO:0000256" key="4">
    <source>
        <dbReference type="ARBA" id="ARBA00022692"/>
    </source>
</evidence>
<dbReference type="InterPro" id="IPR003004">
    <property type="entry name" value="GspF/PilC"/>
</dbReference>
<keyword evidence="5 7" id="KW-1133">Transmembrane helix</keyword>
<organism evidence="9">
    <name type="scientific">Salinicola endophyticus</name>
    <dbReference type="NCBI Taxonomy" id="1949083"/>
    <lineage>
        <taxon>Bacteria</taxon>
        <taxon>Pseudomonadati</taxon>
        <taxon>Pseudomonadota</taxon>
        <taxon>Gammaproteobacteria</taxon>
        <taxon>Oceanospirillales</taxon>
        <taxon>Halomonadaceae</taxon>
        <taxon>Salinicola</taxon>
    </lineage>
</organism>
<accession>A0AB74UFU3</accession>
<evidence type="ECO:0000256" key="2">
    <source>
        <dbReference type="ARBA" id="ARBA00005745"/>
    </source>
</evidence>
<dbReference type="Gene3D" id="1.20.81.30">
    <property type="entry name" value="Type II secretion system (T2SS), domain F"/>
    <property type="match status" value="1"/>
</dbReference>